<feature type="signal peptide" evidence="1">
    <location>
        <begin position="1"/>
        <end position="25"/>
    </location>
</feature>
<evidence type="ECO:0000313" key="3">
    <source>
        <dbReference type="Proteomes" id="UP000464787"/>
    </source>
</evidence>
<reference evidence="2 3" key="1">
    <citation type="submission" date="2020-01" db="EMBL/GenBank/DDBJ databases">
        <title>Genome sequencing of strain KACC 21265.</title>
        <authorList>
            <person name="Heo J."/>
            <person name="Kim S.-J."/>
            <person name="Kim J.-S."/>
            <person name="Hong S.-B."/>
            <person name="Kwon S.-W."/>
        </authorList>
    </citation>
    <scope>NUCLEOTIDE SEQUENCE [LARGE SCALE GENOMIC DNA]</scope>
    <source>
        <strain evidence="2 3">KACC 21265</strain>
    </source>
</reference>
<proteinExistence type="predicted"/>
<accession>A0A857J1Y0</accession>
<evidence type="ECO:0000313" key="2">
    <source>
        <dbReference type="EMBL" id="QHI96875.1"/>
    </source>
</evidence>
<dbReference type="Proteomes" id="UP000464787">
    <property type="component" value="Chromosome"/>
</dbReference>
<dbReference type="RefSeq" id="WP_160550393.1">
    <property type="nucleotide sequence ID" value="NZ_CP047650.1"/>
</dbReference>
<feature type="chain" id="PRO_5032466705" evidence="1">
    <location>
        <begin position="26"/>
        <end position="284"/>
    </location>
</feature>
<dbReference type="AlphaFoldDB" id="A0A857J1Y0"/>
<gene>
    <name evidence="2" type="ORF">GT347_02025</name>
</gene>
<organism evidence="2 3">
    <name type="scientific">Xylophilus rhododendri</name>
    <dbReference type="NCBI Taxonomy" id="2697032"/>
    <lineage>
        <taxon>Bacteria</taxon>
        <taxon>Pseudomonadati</taxon>
        <taxon>Pseudomonadota</taxon>
        <taxon>Betaproteobacteria</taxon>
        <taxon>Burkholderiales</taxon>
        <taxon>Xylophilus</taxon>
    </lineage>
</organism>
<keyword evidence="3" id="KW-1185">Reference proteome</keyword>
<keyword evidence="1" id="KW-0732">Signal</keyword>
<protein>
    <submittedName>
        <fullName evidence="2">Uncharacterized protein</fullName>
    </submittedName>
</protein>
<name>A0A857J1Y0_9BURK</name>
<evidence type="ECO:0000256" key="1">
    <source>
        <dbReference type="SAM" id="SignalP"/>
    </source>
</evidence>
<sequence>MHLPSPLRLIAALAAGLLACQLAFAQTPAAADADSLRQRYDSLGDALRNNPFGRPLALESSENKDQLAGNIYAVLDRPFAAVSTALQSPANWCEVLMLHLNTKYCAPQPAGGGTSLAVSVGRKFDQPLEQAQKVAFVFNLATASDRLLDVRLSAQDGPLSTHDYRIGLQAIPLAGGKTFIHLGYSYAYGTAARLAMQAYLGTLGRDKTGFTSGGIRGVVERNTMRYYLAIDSFLAAPSSAQREARAASWFDATEQYAKQLHEVERDDYLAMKRKEYARLQQTPP</sequence>
<dbReference type="KEGG" id="xyk:GT347_02025"/>
<dbReference type="EMBL" id="CP047650">
    <property type="protein sequence ID" value="QHI96875.1"/>
    <property type="molecule type" value="Genomic_DNA"/>
</dbReference>